<sequence>MKLLPGFNLFDSAFDDLFYDPFMKKTEGYMKTDVTEKDGNYLLDMELPGYKKEDIKLELKDGYLNVSAVRNNETSEKDDQGNIIRQERFSGSCSRSFYVGEGITEKDIKANYDNGELKVIVPKEAPKQVEEKRFIPID</sequence>
<dbReference type="SUPFAM" id="SSF49764">
    <property type="entry name" value="HSP20-like chaperones"/>
    <property type="match status" value="1"/>
</dbReference>
<evidence type="ECO:0000256" key="2">
    <source>
        <dbReference type="RuleBase" id="RU003616"/>
    </source>
</evidence>
<dbReference type="Gene3D" id="2.60.40.790">
    <property type="match status" value="1"/>
</dbReference>
<dbReference type="PROSITE" id="PS01031">
    <property type="entry name" value="SHSP"/>
    <property type="match status" value="1"/>
</dbReference>
<keyword evidence="5" id="KW-1185">Reference proteome</keyword>
<evidence type="ECO:0000313" key="5">
    <source>
        <dbReference type="Proteomes" id="UP000434036"/>
    </source>
</evidence>
<evidence type="ECO:0000256" key="1">
    <source>
        <dbReference type="PROSITE-ProRule" id="PRU00285"/>
    </source>
</evidence>
<reference evidence="4 5" key="1">
    <citation type="submission" date="2019-12" db="EMBL/GenBank/DDBJ databases">
        <authorList>
            <person name="Yang R."/>
        </authorList>
    </citation>
    <scope>NUCLEOTIDE SEQUENCE [LARGE SCALE GENOMIC DNA]</scope>
    <source>
        <strain evidence="4 5">DONG20-135</strain>
    </source>
</reference>
<gene>
    <name evidence="4" type="ORF">GSF08_01285</name>
</gene>
<dbReference type="Proteomes" id="UP000434036">
    <property type="component" value="Unassembled WGS sequence"/>
</dbReference>
<dbReference type="PANTHER" id="PTHR11527">
    <property type="entry name" value="HEAT-SHOCK PROTEIN 20 FAMILY MEMBER"/>
    <property type="match status" value="1"/>
</dbReference>
<dbReference type="RefSeq" id="WP_160624066.1">
    <property type="nucleotide sequence ID" value="NZ_WUUQ01000001.1"/>
</dbReference>
<dbReference type="InterPro" id="IPR002068">
    <property type="entry name" value="A-crystallin/Hsp20_dom"/>
</dbReference>
<dbReference type="InterPro" id="IPR031107">
    <property type="entry name" value="Small_HSP"/>
</dbReference>
<dbReference type="InterPro" id="IPR008978">
    <property type="entry name" value="HSP20-like_chaperone"/>
</dbReference>
<accession>A0A6N8U2S4</accession>
<dbReference type="CDD" id="cd06471">
    <property type="entry name" value="ACD_LpsHSP_like"/>
    <property type="match status" value="1"/>
</dbReference>
<dbReference type="Pfam" id="PF00011">
    <property type="entry name" value="HSP20"/>
    <property type="match status" value="1"/>
</dbReference>
<dbReference type="AlphaFoldDB" id="A0A6N8U2S4"/>
<comment type="caution">
    <text evidence="4">The sequence shown here is derived from an EMBL/GenBank/DDBJ whole genome shotgun (WGS) entry which is preliminary data.</text>
</comment>
<protein>
    <submittedName>
        <fullName evidence="4">Hsp20 family protein</fullName>
    </submittedName>
</protein>
<evidence type="ECO:0000259" key="3">
    <source>
        <dbReference type="PROSITE" id="PS01031"/>
    </source>
</evidence>
<evidence type="ECO:0000313" key="4">
    <source>
        <dbReference type="EMBL" id="MXQ72576.1"/>
    </source>
</evidence>
<comment type="similarity">
    <text evidence="1 2">Belongs to the small heat shock protein (HSP20) family.</text>
</comment>
<reference evidence="4 5" key="2">
    <citation type="submission" date="2020-01" db="EMBL/GenBank/DDBJ databases">
        <title>Clostridiaceae sp. nov. isolated from the gut of human by culturomics.</title>
        <authorList>
            <person name="Chang Y."/>
        </authorList>
    </citation>
    <scope>NUCLEOTIDE SEQUENCE [LARGE SCALE GENOMIC DNA]</scope>
    <source>
        <strain evidence="4 5">DONG20-135</strain>
    </source>
</reference>
<organism evidence="4 5">
    <name type="scientific">Copranaerobaculum intestinale</name>
    <dbReference type="NCBI Taxonomy" id="2692629"/>
    <lineage>
        <taxon>Bacteria</taxon>
        <taxon>Bacillati</taxon>
        <taxon>Bacillota</taxon>
        <taxon>Erysipelotrichia</taxon>
        <taxon>Erysipelotrichales</taxon>
        <taxon>Erysipelotrichaceae</taxon>
        <taxon>Copranaerobaculum</taxon>
    </lineage>
</organism>
<proteinExistence type="inferred from homology"/>
<name>A0A6N8U2S4_9FIRM</name>
<dbReference type="EMBL" id="WUUQ01000001">
    <property type="protein sequence ID" value="MXQ72576.1"/>
    <property type="molecule type" value="Genomic_DNA"/>
</dbReference>
<feature type="domain" description="SHSP" evidence="3">
    <location>
        <begin position="23"/>
        <end position="138"/>
    </location>
</feature>